<dbReference type="AlphaFoldDB" id="A0A3N6M070"/>
<dbReference type="GO" id="GO:0017168">
    <property type="term" value="F:5-oxoprolinase (ATP-hydrolyzing) activity"/>
    <property type="evidence" value="ECO:0007669"/>
    <property type="project" value="TreeGrafter"/>
</dbReference>
<reference evidence="3 4" key="1">
    <citation type="submission" date="2018-10" db="EMBL/GenBank/DDBJ databases">
        <title>Natrarchaeobius chitinivorans gen. nov., sp. nov., and Natrarchaeobius haloalkaliphilus sp. nov., alkaliphilic, chitin-utilizing haloarchaea from hypersaline alkaline lakes.</title>
        <authorList>
            <person name="Sorokin D.Y."/>
            <person name="Elcheninov A.G."/>
            <person name="Kostrikina N.A."/>
            <person name="Bale N.J."/>
            <person name="Sinninghe Damste J.S."/>
            <person name="Khijniak T.V."/>
            <person name="Kublanov I.V."/>
            <person name="Toshchakov S.V."/>
        </authorList>
    </citation>
    <scope>NUCLEOTIDE SEQUENCE [LARGE SCALE GENOMIC DNA]</scope>
    <source>
        <strain evidence="3 4">AArcht4T</strain>
    </source>
</reference>
<evidence type="ECO:0000313" key="4">
    <source>
        <dbReference type="Proteomes" id="UP000282323"/>
    </source>
</evidence>
<dbReference type="InterPro" id="IPR045079">
    <property type="entry name" value="Oxoprolinase-like"/>
</dbReference>
<organism evidence="3 4">
    <name type="scientific">Natrarchaeobius chitinivorans</name>
    <dbReference type="NCBI Taxonomy" id="1679083"/>
    <lineage>
        <taxon>Archaea</taxon>
        <taxon>Methanobacteriati</taxon>
        <taxon>Methanobacteriota</taxon>
        <taxon>Stenosarchaea group</taxon>
        <taxon>Halobacteria</taxon>
        <taxon>Halobacteriales</taxon>
        <taxon>Natrialbaceae</taxon>
        <taxon>Natrarchaeobius</taxon>
    </lineage>
</organism>
<accession>A0A3N6M070</accession>
<dbReference type="PANTHER" id="PTHR11365">
    <property type="entry name" value="5-OXOPROLINASE RELATED"/>
    <property type="match status" value="1"/>
</dbReference>
<dbReference type="GO" id="GO:0006749">
    <property type="term" value="P:glutathione metabolic process"/>
    <property type="evidence" value="ECO:0007669"/>
    <property type="project" value="TreeGrafter"/>
</dbReference>
<sequence length="712" mass="76388">MERIDPVTFQIIKHRLVRVTDEAVEALKRVSGSSTTNEGHDLMVALYTKEGDLLTGGVGFLHHYVGASKATKHIIDTFEGDINEGDTFILNDPYTAALHPPDVYIISPIFYEGELKAFAANFVHVGDIGAIDPGGFSPNSTSIYHEGFQTPGMKIVEGGEIRRDVLDTILNMSRDPGRLELDFRSQIAANNVAIERMQEMIDDFGADTVEAVGEELIEQSRDQFRQRLLDLPDGEWEERMYLDSYPDDETFTIEMTLRKSGDSLTFDFSGTTGQSEYGLNCTHIGTVGGVLAPLLPLMCHDITWNDGIISQVDVETPEGTVVNATRPAPVSIATVATLQVCNSLSTLAVSKMQGSSESYDDRATAVWHGSHCGVGLTMRKGDETKVDMITDTFAGAGGARATGDGVDLAGEVTNVVTRWANAERHESNQPLRFLGRKFTADSGGAGQYRGGVGHEYAVTPVPEEGFDEIISRTTGRGVSIPQSIGLFGGYPGCTIEFAKLKGASGSSETGFPRPSDDGHDVENVQWGNNALDDDDALYVRAPGSGGYGDPLDRDPNDVASDVSDGLVTPETAIDVYGVPVDADGTIVDDVEERRDELYAERLEAGDGSFDPPISAADLEPTEFELGVNVSVGRADGELFAACANCDTPLASASGDWKAAVTSTEKPISAAGAHRESTDDVVLREFTCPECGTLLDTEVALADDAHLSSRLFE</sequence>
<evidence type="ECO:0000313" key="3">
    <source>
        <dbReference type="EMBL" id="RQG94937.1"/>
    </source>
</evidence>
<dbReference type="Pfam" id="PF02538">
    <property type="entry name" value="Hydantoinase_B"/>
    <property type="match status" value="1"/>
</dbReference>
<evidence type="ECO:0000259" key="2">
    <source>
        <dbReference type="Pfam" id="PF02538"/>
    </source>
</evidence>
<dbReference type="GO" id="GO:0005829">
    <property type="term" value="C:cytosol"/>
    <property type="evidence" value="ECO:0007669"/>
    <property type="project" value="TreeGrafter"/>
</dbReference>
<dbReference type="EMBL" id="REGA01000007">
    <property type="protein sequence ID" value="RQG94937.1"/>
    <property type="molecule type" value="Genomic_DNA"/>
</dbReference>
<dbReference type="Proteomes" id="UP000282323">
    <property type="component" value="Unassembled WGS sequence"/>
</dbReference>
<proteinExistence type="predicted"/>
<keyword evidence="4" id="KW-1185">Reference proteome</keyword>
<dbReference type="InterPro" id="IPR003692">
    <property type="entry name" value="Hydantoinase_B"/>
</dbReference>
<protein>
    <submittedName>
        <fullName evidence="3">Hydantoinase B/oxoprolinase family protein</fullName>
    </submittedName>
</protein>
<gene>
    <name evidence="3" type="ORF">EA473_10095</name>
</gene>
<evidence type="ECO:0000256" key="1">
    <source>
        <dbReference type="SAM" id="MobiDB-lite"/>
    </source>
</evidence>
<feature type="region of interest" description="Disordered" evidence="1">
    <location>
        <begin position="535"/>
        <end position="554"/>
    </location>
</feature>
<feature type="domain" description="Hydantoinase B/oxoprolinase" evidence="2">
    <location>
        <begin position="5"/>
        <end position="550"/>
    </location>
</feature>
<comment type="caution">
    <text evidence="3">The sequence shown here is derived from an EMBL/GenBank/DDBJ whole genome shotgun (WGS) entry which is preliminary data.</text>
</comment>
<dbReference type="PANTHER" id="PTHR11365:SF23">
    <property type="entry name" value="HYPOTHETICAL 5-OXOPROLINASE (EUROFUNG)-RELATED"/>
    <property type="match status" value="1"/>
</dbReference>
<name>A0A3N6M070_NATCH</name>